<dbReference type="CDD" id="cd01647">
    <property type="entry name" value="RT_LTR"/>
    <property type="match status" value="1"/>
</dbReference>
<dbReference type="EC" id="2.7.7.49" evidence="1"/>
<evidence type="ECO:0000313" key="10">
    <source>
        <dbReference type="EMBL" id="GBM16028.1"/>
    </source>
</evidence>
<dbReference type="Proteomes" id="UP000499080">
    <property type="component" value="Unassembled WGS sequence"/>
</dbReference>
<feature type="domain" description="Reverse transcriptase" evidence="9">
    <location>
        <begin position="2"/>
        <end position="181"/>
    </location>
</feature>
<dbReference type="GO" id="GO:0008233">
    <property type="term" value="F:peptidase activity"/>
    <property type="evidence" value="ECO:0007669"/>
    <property type="project" value="UniProtKB-KW"/>
</dbReference>
<evidence type="ECO:0000256" key="8">
    <source>
        <dbReference type="ARBA" id="ARBA00022918"/>
    </source>
</evidence>
<evidence type="ECO:0000256" key="5">
    <source>
        <dbReference type="ARBA" id="ARBA00022722"/>
    </source>
</evidence>
<keyword evidence="8" id="KW-0695">RNA-directed DNA polymerase</keyword>
<protein>
    <recommendedName>
        <fullName evidence="1">RNA-directed DNA polymerase</fullName>
        <ecNumber evidence="1">2.7.7.49</ecNumber>
    </recommendedName>
</protein>
<dbReference type="FunFam" id="3.10.10.10:FF:000007">
    <property type="entry name" value="Retrovirus-related Pol polyprotein from transposon 17.6-like Protein"/>
    <property type="match status" value="1"/>
</dbReference>
<dbReference type="OrthoDB" id="112267at2759"/>
<dbReference type="InterPro" id="IPR043128">
    <property type="entry name" value="Rev_trsase/Diguanyl_cyclase"/>
</dbReference>
<dbReference type="EMBL" id="BGPR01000367">
    <property type="protein sequence ID" value="GBM16028.1"/>
    <property type="molecule type" value="Genomic_DNA"/>
</dbReference>
<evidence type="ECO:0000259" key="9">
    <source>
        <dbReference type="PROSITE" id="PS50878"/>
    </source>
</evidence>
<dbReference type="FunFam" id="1.10.340.70:FF:000001">
    <property type="entry name" value="Retrovirus-related Pol polyprotein from transposon gypsy-like Protein"/>
    <property type="match status" value="1"/>
</dbReference>
<evidence type="ECO:0000256" key="2">
    <source>
        <dbReference type="ARBA" id="ARBA00022670"/>
    </source>
</evidence>
<dbReference type="PANTHER" id="PTHR37984:SF5">
    <property type="entry name" value="PROTEIN NYNRIN-LIKE"/>
    <property type="match status" value="1"/>
</dbReference>
<evidence type="ECO:0000313" key="11">
    <source>
        <dbReference type="Proteomes" id="UP000499080"/>
    </source>
</evidence>
<dbReference type="GO" id="GO:0006508">
    <property type="term" value="P:proteolysis"/>
    <property type="evidence" value="ECO:0007669"/>
    <property type="project" value="UniProtKB-KW"/>
</dbReference>
<dbReference type="AlphaFoldDB" id="A0A4Y2DJ47"/>
<reference evidence="10 11" key="1">
    <citation type="journal article" date="2019" name="Sci. Rep.">
        <title>Orb-weaving spider Araneus ventricosus genome elucidates the spidroin gene catalogue.</title>
        <authorList>
            <person name="Kono N."/>
            <person name="Nakamura H."/>
            <person name="Ohtoshi R."/>
            <person name="Moran D.A.P."/>
            <person name="Shinohara A."/>
            <person name="Yoshida Y."/>
            <person name="Fujiwara M."/>
            <person name="Mori M."/>
            <person name="Tomita M."/>
            <person name="Arakawa K."/>
        </authorList>
    </citation>
    <scope>NUCLEOTIDE SEQUENCE [LARGE SCALE GENOMIC DNA]</scope>
</reference>
<keyword evidence="2" id="KW-0645">Protease</keyword>
<comment type="caution">
    <text evidence="10">The sequence shown here is derived from an EMBL/GenBank/DDBJ whole genome shotgun (WGS) entry which is preliminary data.</text>
</comment>
<dbReference type="InterPro" id="IPR050951">
    <property type="entry name" value="Retrovirus_Pol_polyprotein"/>
</dbReference>
<dbReference type="InterPro" id="IPR041588">
    <property type="entry name" value="Integrase_H2C2"/>
</dbReference>
<accession>A0A4Y2DJ47</accession>
<dbReference type="SUPFAM" id="SSF56672">
    <property type="entry name" value="DNA/RNA polymerases"/>
    <property type="match status" value="1"/>
</dbReference>
<name>A0A4Y2DJ47_ARAVE</name>
<proteinExistence type="predicted"/>
<keyword evidence="5" id="KW-0540">Nuclease</keyword>
<gene>
    <name evidence="10" type="primary">pol_958</name>
    <name evidence="10" type="ORF">AVEN_108613_1</name>
</gene>
<dbReference type="GO" id="GO:0003964">
    <property type="term" value="F:RNA-directed DNA polymerase activity"/>
    <property type="evidence" value="ECO:0007669"/>
    <property type="project" value="UniProtKB-KW"/>
</dbReference>
<evidence type="ECO:0000256" key="1">
    <source>
        <dbReference type="ARBA" id="ARBA00012493"/>
    </source>
</evidence>
<dbReference type="PROSITE" id="PS50878">
    <property type="entry name" value="RT_POL"/>
    <property type="match status" value="1"/>
</dbReference>
<dbReference type="PANTHER" id="PTHR37984">
    <property type="entry name" value="PROTEIN CBG26694"/>
    <property type="match status" value="1"/>
</dbReference>
<dbReference type="Pfam" id="PF17921">
    <property type="entry name" value="Integrase_H2C2"/>
    <property type="match status" value="1"/>
</dbReference>
<keyword evidence="3" id="KW-0808">Transferase</keyword>
<keyword evidence="4" id="KW-0548">Nucleotidyltransferase</keyword>
<evidence type="ECO:0000256" key="4">
    <source>
        <dbReference type="ARBA" id="ARBA00022695"/>
    </source>
</evidence>
<keyword evidence="11" id="KW-1185">Reference proteome</keyword>
<organism evidence="10 11">
    <name type="scientific">Araneus ventricosus</name>
    <name type="common">Orbweaver spider</name>
    <name type="synonym">Epeira ventricosa</name>
    <dbReference type="NCBI Taxonomy" id="182803"/>
    <lineage>
        <taxon>Eukaryota</taxon>
        <taxon>Metazoa</taxon>
        <taxon>Ecdysozoa</taxon>
        <taxon>Arthropoda</taxon>
        <taxon>Chelicerata</taxon>
        <taxon>Arachnida</taxon>
        <taxon>Araneae</taxon>
        <taxon>Araneomorphae</taxon>
        <taxon>Entelegynae</taxon>
        <taxon>Araneoidea</taxon>
        <taxon>Araneidae</taxon>
        <taxon>Araneus</taxon>
    </lineage>
</organism>
<keyword evidence="6" id="KW-0255">Endonuclease</keyword>
<dbReference type="InterPro" id="IPR000477">
    <property type="entry name" value="RT_dom"/>
</dbReference>
<dbReference type="InterPro" id="IPR043502">
    <property type="entry name" value="DNA/RNA_pol_sf"/>
</dbReference>
<evidence type="ECO:0000256" key="6">
    <source>
        <dbReference type="ARBA" id="ARBA00022759"/>
    </source>
</evidence>
<keyword evidence="7" id="KW-0378">Hydrolase</keyword>
<dbReference type="Gene3D" id="3.10.10.10">
    <property type="entry name" value="HIV Type 1 Reverse Transcriptase, subunit A, domain 1"/>
    <property type="match status" value="1"/>
</dbReference>
<evidence type="ECO:0000256" key="7">
    <source>
        <dbReference type="ARBA" id="ARBA00022801"/>
    </source>
</evidence>
<evidence type="ECO:0000256" key="3">
    <source>
        <dbReference type="ARBA" id="ARBA00022679"/>
    </source>
</evidence>
<dbReference type="GO" id="GO:0004519">
    <property type="term" value="F:endonuclease activity"/>
    <property type="evidence" value="ECO:0007669"/>
    <property type="project" value="UniProtKB-KW"/>
</dbReference>
<dbReference type="Gene3D" id="1.10.340.70">
    <property type="match status" value="1"/>
</dbReference>
<dbReference type="Gene3D" id="3.30.70.270">
    <property type="match status" value="2"/>
</dbReference>
<sequence length="358" mass="41728">MVDNGIIEESSGPWASSIVLVKKKDGSTRFCVDYRKLNEITIKDSYPLPRIDDTLDALNGSQWFSTLDLKSGYWQVEIQPEDKEKTAFTTGQGLWQFKVMPFGLCNAPATFERLMETVLRGLTSEACLVYLDDIIIVGRTIEKHLNNIREEFQRLQKANIKLSPKKCRFFQKEVSYLGYIISSDGVKTDPEKSKAVVDWSRPETVYDLRCSLELCTYYRRFLEDPAIRPILEKKLNSEDRPSWKEIAPESPATKRYWALWDSLHLKDGVLYRKWESNDGSFFRRQLILPKSRIQEVLRETRDSASGGHFGVMKTLSKTRERFYWDRLRADVEKWCREYHACRARKGPKTELKVAYSAM</sequence>
<dbReference type="Pfam" id="PF00078">
    <property type="entry name" value="RVT_1"/>
    <property type="match status" value="1"/>
</dbReference>